<dbReference type="AlphaFoldDB" id="A0A179GI46"/>
<reference evidence="1 2" key="1">
    <citation type="submission" date="2016-01" db="EMBL/GenBank/DDBJ databases">
        <title>Biosynthesis of antibiotic leucinostatins and their inhibition on Phytophthora in bio-control Purpureocillium lilacinum.</title>
        <authorList>
            <person name="Wang G."/>
            <person name="Liu Z."/>
            <person name="Lin R."/>
            <person name="Li E."/>
            <person name="Mao Z."/>
            <person name="Ling J."/>
            <person name="Yin W."/>
            <person name="Xie B."/>
        </authorList>
    </citation>
    <scope>NUCLEOTIDE SEQUENCE [LARGE SCALE GENOMIC DNA]</scope>
    <source>
        <strain evidence="1">PLBJ-1</strain>
    </source>
</reference>
<sequence>MIDPSLREKVHRRKMRAHRGGQRHHSCHAMTGLERIVDDWQGMKSLTSTTKPRAVLDPVLVHPGLCMHDACRDRPGDQVVAGHNGTPT</sequence>
<name>A0A179GI46_PURLI</name>
<protein>
    <submittedName>
        <fullName evidence="1">Uncharacterized protein</fullName>
    </submittedName>
</protein>
<evidence type="ECO:0000313" key="1">
    <source>
        <dbReference type="EMBL" id="OAQ77546.1"/>
    </source>
</evidence>
<accession>A0A179GI46</accession>
<dbReference type="Proteomes" id="UP000078240">
    <property type="component" value="Unassembled WGS sequence"/>
</dbReference>
<proteinExistence type="predicted"/>
<dbReference type="EMBL" id="LSBH01000006">
    <property type="protein sequence ID" value="OAQ77546.1"/>
    <property type="molecule type" value="Genomic_DNA"/>
</dbReference>
<gene>
    <name evidence="1" type="ORF">VFPBJ_08018</name>
</gene>
<evidence type="ECO:0000313" key="2">
    <source>
        <dbReference type="Proteomes" id="UP000078240"/>
    </source>
</evidence>
<comment type="caution">
    <text evidence="1">The sequence shown here is derived from an EMBL/GenBank/DDBJ whole genome shotgun (WGS) entry which is preliminary data.</text>
</comment>
<organism evidence="1 2">
    <name type="scientific">Purpureocillium lilacinum</name>
    <name type="common">Paecilomyces lilacinus</name>
    <dbReference type="NCBI Taxonomy" id="33203"/>
    <lineage>
        <taxon>Eukaryota</taxon>
        <taxon>Fungi</taxon>
        <taxon>Dikarya</taxon>
        <taxon>Ascomycota</taxon>
        <taxon>Pezizomycotina</taxon>
        <taxon>Sordariomycetes</taxon>
        <taxon>Hypocreomycetidae</taxon>
        <taxon>Hypocreales</taxon>
        <taxon>Ophiocordycipitaceae</taxon>
        <taxon>Purpureocillium</taxon>
    </lineage>
</organism>